<name>A0A0M0GLL8_SPOGL</name>
<dbReference type="EMBL" id="LGUF01000007">
    <property type="protein sequence ID" value="KON90382.1"/>
    <property type="molecule type" value="Genomic_DNA"/>
</dbReference>
<accession>A0A0M0GLL8</accession>
<keyword evidence="2" id="KW-1185">Reference proteome</keyword>
<proteinExistence type="predicted"/>
<dbReference type="PATRIC" id="fig|1459.3.peg.4383"/>
<evidence type="ECO:0000313" key="2">
    <source>
        <dbReference type="Proteomes" id="UP000037109"/>
    </source>
</evidence>
<reference evidence="2" key="1">
    <citation type="submission" date="2015-07" db="EMBL/GenBank/DDBJ databases">
        <title>Fjat-10036 dsm4.</title>
        <authorList>
            <person name="Liu B."/>
            <person name="Wang J."/>
            <person name="Zhu Y."/>
            <person name="Liu G."/>
            <person name="Chen Q."/>
            <person name="Chen Z."/>
            <person name="Lan J."/>
            <person name="Che J."/>
            <person name="Ge C."/>
            <person name="Shi H."/>
            <person name="Pan Z."/>
            <person name="Liu X."/>
        </authorList>
    </citation>
    <scope>NUCLEOTIDE SEQUENCE [LARGE SCALE GENOMIC DNA]</scope>
    <source>
        <strain evidence="2">DSM 4</strain>
    </source>
</reference>
<comment type="caution">
    <text evidence="1">The sequence shown here is derived from an EMBL/GenBank/DDBJ whole genome shotgun (WGS) entry which is preliminary data.</text>
</comment>
<gene>
    <name evidence="1" type="ORF">AF332_19880</name>
</gene>
<protein>
    <submittedName>
        <fullName evidence="1">Uncharacterized protein</fullName>
    </submittedName>
</protein>
<dbReference type="Proteomes" id="UP000037109">
    <property type="component" value="Unassembled WGS sequence"/>
</dbReference>
<dbReference type="AlphaFoldDB" id="A0A0M0GLL8"/>
<evidence type="ECO:0000313" key="1">
    <source>
        <dbReference type="EMBL" id="KON90382.1"/>
    </source>
</evidence>
<sequence length="87" mass="9799">MNLYQYQHDDNQNSRDPEFSEKIGEYYSLQKDLLLPTGYIVPANTPIFIHNVIVTSSGEELVTIVAPVPKDGTISNDTYKDIPANQL</sequence>
<organism evidence="1 2">
    <name type="scientific">Sporosarcina globispora</name>
    <name type="common">Bacillus globisporus</name>
    <dbReference type="NCBI Taxonomy" id="1459"/>
    <lineage>
        <taxon>Bacteria</taxon>
        <taxon>Bacillati</taxon>
        <taxon>Bacillota</taxon>
        <taxon>Bacilli</taxon>
        <taxon>Bacillales</taxon>
        <taxon>Caryophanaceae</taxon>
        <taxon>Sporosarcina</taxon>
    </lineage>
</organism>